<dbReference type="PANTHER" id="PTHR10000:SF8">
    <property type="entry name" value="HAD SUPERFAMILY HYDROLASE-LIKE, TYPE 3"/>
    <property type="match status" value="1"/>
</dbReference>
<sequence>MYKMIVSDLDESLLQDDGRVSKRDIETIHKLRDEGVKFVPNTGRGFASVQALLAEIGTKDLAGQYVISYNGGAIVENAGNRIMVEHALPFAVADELFRLAMAEGDLCAHVYTFHHVYVANINEPEKEYLMNRGVEYEMIDAQDLSAFQNRPIAKVIFQHLDYGVRERFYEKAKAAIATPMTITYSSNRYVEFNPAGIDKGIAALTLGEQIGVAKDEIIALGDNSNDLSMLQQVGLGVAVANAIPAVKRAAGLVLPVTNNDDPITALYDAVFK</sequence>
<dbReference type="SUPFAM" id="SSF56784">
    <property type="entry name" value="HAD-like"/>
    <property type="match status" value="1"/>
</dbReference>
<name>A0ABW4BGZ1_9LACO</name>
<dbReference type="InterPro" id="IPR036412">
    <property type="entry name" value="HAD-like_sf"/>
</dbReference>
<keyword evidence="1" id="KW-0378">Hydrolase</keyword>
<dbReference type="Gene3D" id="3.40.50.1000">
    <property type="entry name" value="HAD superfamily/HAD-like"/>
    <property type="match status" value="1"/>
</dbReference>
<evidence type="ECO:0000313" key="1">
    <source>
        <dbReference type="EMBL" id="MFD1398347.1"/>
    </source>
</evidence>
<protein>
    <submittedName>
        <fullName evidence="1">Cof-type HAD-IIB family hydrolase</fullName>
    </submittedName>
</protein>
<dbReference type="SFLD" id="SFLDS00003">
    <property type="entry name" value="Haloacid_Dehalogenase"/>
    <property type="match status" value="1"/>
</dbReference>
<accession>A0ABW4BGZ1</accession>
<dbReference type="PANTHER" id="PTHR10000">
    <property type="entry name" value="PHOSPHOSERINE PHOSPHATASE"/>
    <property type="match status" value="1"/>
</dbReference>
<dbReference type="InterPro" id="IPR006379">
    <property type="entry name" value="HAD-SF_hydro_IIB"/>
</dbReference>
<dbReference type="RefSeq" id="WP_204117799.1">
    <property type="nucleotide sequence ID" value="NZ_BOLV01000001.1"/>
</dbReference>
<dbReference type="GO" id="GO:0016787">
    <property type="term" value="F:hydrolase activity"/>
    <property type="evidence" value="ECO:0007669"/>
    <property type="project" value="UniProtKB-KW"/>
</dbReference>
<comment type="caution">
    <text evidence="1">The sequence shown here is derived from an EMBL/GenBank/DDBJ whole genome shotgun (WGS) entry which is preliminary data.</text>
</comment>
<dbReference type="NCBIfam" id="TIGR00099">
    <property type="entry name" value="Cof-subfamily"/>
    <property type="match status" value="1"/>
</dbReference>
<reference evidence="2" key="1">
    <citation type="journal article" date="2019" name="Int. J. Syst. Evol. Microbiol.">
        <title>The Global Catalogue of Microorganisms (GCM) 10K type strain sequencing project: providing services to taxonomists for standard genome sequencing and annotation.</title>
        <authorList>
            <consortium name="The Broad Institute Genomics Platform"/>
            <consortium name="The Broad Institute Genome Sequencing Center for Infectious Disease"/>
            <person name="Wu L."/>
            <person name="Ma J."/>
        </authorList>
    </citation>
    <scope>NUCLEOTIDE SEQUENCE [LARGE SCALE GENOMIC DNA]</scope>
    <source>
        <strain evidence="2">CCM 9110</strain>
    </source>
</reference>
<dbReference type="Gene3D" id="3.30.1240.10">
    <property type="match status" value="1"/>
</dbReference>
<proteinExistence type="predicted"/>
<organism evidence="1 2">
    <name type="scientific">Lacticaseibacillus suilingensis</name>
    <dbReference type="NCBI Taxonomy" id="2799577"/>
    <lineage>
        <taxon>Bacteria</taxon>
        <taxon>Bacillati</taxon>
        <taxon>Bacillota</taxon>
        <taxon>Bacilli</taxon>
        <taxon>Lactobacillales</taxon>
        <taxon>Lactobacillaceae</taxon>
        <taxon>Lacticaseibacillus</taxon>
    </lineage>
</organism>
<dbReference type="Proteomes" id="UP001597199">
    <property type="component" value="Unassembled WGS sequence"/>
</dbReference>
<dbReference type="SFLD" id="SFLDG01140">
    <property type="entry name" value="C2.B:_Phosphomannomutase_and_P"/>
    <property type="match status" value="1"/>
</dbReference>
<gene>
    <name evidence="1" type="ORF">ACFQ41_03380</name>
</gene>
<dbReference type="Pfam" id="PF08282">
    <property type="entry name" value="Hydrolase_3"/>
    <property type="match status" value="1"/>
</dbReference>
<keyword evidence="2" id="KW-1185">Reference proteome</keyword>
<dbReference type="EMBL" id="JBHTOA010000016">
    <property type="protein sequence ID" value="MFD1398347.1"/>
    <property type="molecule type" value="Genomic_DNA"/>
</dbReference>
<dbReference type="InterPro" id="IPR023214">
    <property type="entry name" value="HAD_sf"/>
</dbReference>
<evidence type="ECO:0000313" key="2">
    <source>
        <dbReference type="Proteomes" id="UP001597199"/>
    </source>
</evidence>
<dbReference type="InterPro" id="IPR000150">
    <property type="entry name" value="Cof"/>
</dbReference>
<dbReference type="NCBIfam" id="TIGR01484">
    <property type="entry name" value="HAD-SF-IIB"/>
    <property type="match status" value="1"/>
</dbReference>